<dbReference type="InterPro" id="IPR038382">
    <property type="entry name" value="Ste5_C_sf"/>
</dbReference>
<dbReference type="InterPro" id="IPR021106">
    <property type="entry name" value="Ste5_Fus3-bd_dom"/>
</dbReference>
<organism evidence="3 4">
    <name type="scientific">Tetrapisispora phaffii (strain ATCC 24235 / CBS 4417 / NBRC 1672 / NRRL Y-8282 / UCD 70-5)</name>
    <name type="common">Yeast</name>
    <name type="synonym">Fabospora phaffii</name>
    <dbReference type="NCBI Taxonomy" id="1071381"/>
    <lineage>
        <taxon>Eukaryota</taxon>
        <taxon>Fungi</taxon>
        <taxon>Dikarya</taxon>
        <taxon>Ascomycota</taxon>
        <taxon>Saccharomycotina</taxon>
        <taxon>Saccharomycetes</taxon>
        <taxon>Saccharomycetales</taxon>
        <taxon>Saccharomycetaceae</taxon>
        <taxon>Tetrapisispora</taxon>
    </lineage>
</organism>
<feature type="domain" description="RING-type" evidence="2">
    <location>
        <begin position="173"/>
        <end position="228"/>
    </location>
</feature>
<sequence length="845" mass="94295">MISTLVPLENEQVIHQYINVETGEASTHLKTPESQTFLHSMEKISPSSFIKNKNWKFGFNKPKKYDRKEKIKHPVEFENSTKRKPPPLPKLNELSPLKAFPERQSSLPRPSSILFNPKKEHLSYSSTSGTISGTVNSSKKSNSLTNLSSELQKPHNSNSEGHRNKKSFINATCTLCNEFVSNRAPGEKIIELTCGHPIHEDCLTISFGNSSDYDVNNNYSLFPKCQSCLLANKSSKRCIPVSEEIKDKLMSNFLLNNSMSPIEQSIEIDSQMVNETMSAKLSPIQRLEKIHKFPNSRTSSPISLFTRANDSRLSGLDGLPFVKPIGVLPVNTVLDNKKSRIGSTIYASPQIISSNLETQSLHSVETLDAQENYVESEQSDNSIPILRSFFTESLLSDFPDKLKKSQFDEDHGLLRLVDTFSTSFNGTEYSAGNCFLFEKSIILSKSSKSNEDTASHILATSNDNFGNVTVFNLGEGFVIETIDSSVLKIKFSAETNPVSSYLYLTENLKTNTSSIIEKWISGLLDLTFTFNCKHFTSTLELPPVLKNSDADTSNATFFALVNNNKIVEVTHLDNESTGTILRRSVCMPTTGTTDFTVDSLMSVVTSFSSIISMKMKKPENLLLVVQIDFRKLNQGEELVIKNTIRALTLNYSDLHMCFVDNHSKVIKIVPTKDIVNGTDYFKDLSQIKGSTSFSPSWLLSELYPDGVKTSLGVSVISNTKMDETESILFMDFDKFNGLGRKKVHQLKVHVGFLNIDYSEEIQELLEINNWNLLLESLCFTFDIVYGQDEDTVDFAINKNNTISRSTTPTLLLDPNDSASDLESLTTILLGTATPSTRDSPLTISS</sequence>
<dbReference type="KEGG" id="tpf:TPHA_0B03290"/>
<feature type="compositionally biased region" description="Low complexity" evidence="1">
    <location>
        <begin position="123"/>
        <end position="149"/>
    </location>
</feature>
<dbReference type="Pfam" id="PF12194">
    <property type="entry name" value="Ste5_C"/>
    <property type="match status" value="1"/>
</dbReference>
<gene>
    <name evidence="3" type="primary">TPHA0B03290</name>
    <name evidence="3" type="ordered locus">TPHA_0B03290</name>
</gene>
<dbReference type="SMART" id="SM00184">
    <property type="entry name" value="RING"/>
    <property type="match status" value="1"/>
</dbReference>
<dbReference type="GeneID" id="11535083"/>
<dbReference type="RefSeq" id="XP_003684435.1">
    <property type="nucleotide sequence ID" value="XM_003684387.1"/>
</dbReference>
<dbReference type="HOGENOM" id="CLU_013813_0_0_1"/>
<dbReference type="Gene3D" id="3.40.50.11070">
    <property type="entry name" value="Protein Ste5, Fus3-binding domain"/>
    <property type="match status" value="1"/>
</dbReference>
<feature type="compositionally biased region" description="Basic and acidic residues" evidence="1">
    <location>
        <begin position="70"/>
        <end position="81"/>
    </location>
</feature>
<evidence type="ECO:0000313" key="3">
    <source>
        <dbReference type="EMBL" id="CCE62001.1"/>
    </source>
</evidence>
<proteinExistence type="predicted"/>
<dbReference type="EMBL" id="HE612857">
    <property type="protein sequence ID" value="CCE62001.1"/>
    <property type="molecule type" value="Genomic_DNA"/>
</dbReference>
<feature type="compositionally biased region" description="Polar residues" evidence="1">
    <location>
        <begin position="150"/>
        <end position="159"/>
    </location>
</feature>
<evidence type="ECO:0000259" key="2">
    <source>
        <dbReference type="SMART" id="SM00184"/>
    </source>
</evidence>
<evidence type="ECO:0000256" key="1">
    <source>
        <dbReference type="SAM" id="MobiDB-lite"/>
    </source>
</evidence>
<protein>
    <recommendedName>
        <fullName evidence="2">RING-type domain-containing protein</fullName>
    </recommendedName>
</protein>
<dbReference type="STRING" id="1071381.G8BPS0"/>
<keyword evidence="4" id="KW-1185">Reference proteome</keyword>
<dbReference type="InterPro" id="IPR001841">
    <property type="entry name" value="Znf_RING"/>
</dbReference>
<reference evidence="3 4" key="1">
    <citation type="journal article" date="2011" name="Proc. Natl. Acad. Sci. U.S.A.">
        <title>Evolutionary erosion of yeast sex chromosomes by mating-type switching accidents.</title>
        <authorList>
            <person name="Gordon J.L."/>
            <person name="Armisen D."/>
            <person name="Proux-Wera E."/>
            <person name="Oheigeartaigh S.S."/>
            <person name="Byrne K.P."/>
            <person name="Wolfe K.H."/>
        </authorList>
    </citation>
    <scope>NUCLEOTIDE SEQUENCE [LARGE SCALE GENOMIC DNA]</scope>
    <source>
        <strain evidence="4">ATCC 24235 / CBS 4417 / NBRC 1672 / NRRL Y-8282 / UCD 70-5</strain>
    </source>
</reference>
<name>G8BPS0_TETPH</name>
<dbReference type="eggNOG" id="ENOG502QQID">
    <property type="taxonomic scope" value="Eukaryota"/>
</dbReference>
<feature type="region of interest" description="Disordered" evidence="1">
    <location>
        <begin position="70"/>
        <end position="164"/>
    </location>
</feature>
<dbReference type="Proteomes" id="UP000005666">
    <property type="component" value="Chromosome 2"/>
</dbReference>
<dbReference type="OrthoDB" id="299997at2759"/>
<accession>G8BPS0</accession>
<evidence type="ECO:0000313" key="4">
    <source>
        <dbReference type="Proteomes" id="UP000005666"/>
    </source>
</evidence>
<dbReference type="AlphaFoldDB" id="G8BPS0"/>
<dbReference type="OMA" id="SHQECLI"/>